<keyword evidence="7 13" id="KW-0808">Transferase</keyword>
<comment type="function">
    <text evidence="1 13">Transfers the gamma-phosphate of ATP to the 4'-position of a tetraacyldisaccharide 1-phosphate intermediate (termed DS-1-P) to form tetraacyldisaccharide 1,4'-bis-phosphate (lipid IVA).</text>
</comment>
<evidence type="ECO:0000256" key="9">
    <source>
        <dbReference type="ARBA" id="ARBA00022777"/>
    </source>
</evidence>
<dbReference type="EMBL" id="JBBKZV010000006">
    <property type="protein sequence ID" value="MEJ8822901.1"/>
    <property type="molecule type" value="Genomic_DNA"/>
</dbReference>
<feature type="binding site" evidence="13">
    <location>
        <begin position="56"/>
        <end position="63"/>
    </location>
    <ligand>
        <name>ATP</name>
        <dbReference type="ChEBI" id="CHEBI:30616"/>
    </ligand>
</feature>
<proteinExistence type="inferred from homology"/>
<evidence type="ECO:0000256" key="7">
    <source>
        <dbReference type="ARBA" id="ARBA00022679"/>
    </source>
</evidence>
<dbReference type="Pfam" id="PF02606">
    <property type="entry name" value="LpxK"/>
    <property type="match status" value="1"/>
</dbReference>
<dbReference type="RefSeq" id="WP_340363941.1">
    <property type="nucleotide sequence ID" value="NZ_JBBKZV010000006.1"/>
</dbReference>
<feature type="transmembrane region" description="Helical" evidence="14">
    <location>
        <begin position="12"/>
        <end position="34"/>
    </location>
</feature>
<keyword evidence="14" id="KW-1133">Transmembrane helix</keyword>
<accession>A0ABU8VYJ6</accession>
<evidence type="ECO:0000256" key="3">
    <source>
        <dbReference type="ARBA" id="ARBA00012071"/>
    </source>
</evidence>
<keyword evidence="5 13" id="KW-0444">Lipid biosynthesis</keyword>
<keyword evidence="14" id="KW-0812">Transmembrane</keyword>
<dbReference type="EC" id="2.7.1.130" evidence="3 13"/>
<keyword evidence="14" id="KW-0472">Membrane</keyword>
<dbReference type="HAMAP" id="MF_00409">
    <property type="entry name" value="LpxK"/>
    <property type="match status" value="1"/>
</dbReference>
<comment type="catalytic activity">
    <reaction evidence="13">
        <text>a lipid A disaccharide + ATP = a lipid IVA + ADP + H(+)</text>
        <dbReference type="Rhea" id="RHEA:67840"/>
        <dbReference type="ChEBI" id="CHEBI:15378"/>
        <dbReference type="ChEBI" id="CHEBI:30616"/>
        <dbReference type="ChEBI" id="CHEBI:176343"/>
        <dbReference type="ChEBI" id="CHEBI:176425"/>
        <dbReference type="ChEBI" id="CHEBI:456216"/>
        <dbReference type="EC" id="2.7.1.130"/>
    </reaction>
</comment>
<dbReference type="NCBIfam" id="TIGR00682">
    <property type="entry name" value="lpxK"/>
    <property type="match status" value="1"/>
</dbReference>
<comment type="similarity">
    <text evidence="13">Belongs to the LpxK family.</text>
</comment>
<evidence type="ECO:0000256" key="5">
    <source>
        <dbReference type="ARBA" id="ARBA00022516"/>
    </source>
</evidence>
<dbReference type="PANTHER" id="PTHR42724:SF1">
    <property type="entry name" value="TETRAACYLDISACCHARIDE 4'-KINASE, MITOCHONDRIAL-RELATED"/>
    <property type="match status" value="1"/>
</dbReference>
<keyword evidence="6 13" id="KW-0441">Lipid A biosynthesis</keyword>
<evidence type="ECO:0000256" key="8">
    <source>
        <dbReference type="ARBA" id="ARBA00022741"/>
    </source>
</evidence>
<dbReference type="InterPro" id="IPR027417">
    <property type="entry name" value="P-loop_NTPase"/>
</dbReference>
<evidence type="ECO:0000256" key="1">
    <source>
        <dbReference type="ARBA" id="ARBA00002274"/>
    </source>
</evidence>
<keyword evidence="8 13" id="KW-0547">Nucleotide-binding</keyword>
<dbReference type="GO" id="GO:0009029">
    <property type="term" value="F:lipid-A 4'-kinase activity"/>
    <property type="evidence" value="ECO:0007669"/>
    <property type="project" value="UniProtKB-EC"/>
</dbReference>
<keyword evidence="16" id="KW-1185">Reference proteome</keyword>
<comment type="caution">
    <text evidence="15">The sequence shown here is derived from an EMBL/GenBank/DDBJ whole genome shotgun (WGS) entry which is preliminary data.</text>
</comment>
<dbReference type="Proteomes" id="UP001363010">
    <property type="component" value="Unassembled WGS sequence"/>
</dbReference>
<evidence type="ECO:0000256" key="12">
    <source>
        <dbReference type="ARBA" id="ARBA00029757"/>
    </source>
</evidence>
<comment type="pathway">
    <text evidence="2 13">Glycolipid biosynthesis; lipid IV(A) biosynthesis; lipid IV(A) from (3R)-3-hydroxytetradecanoyl-[acyl-carrier-protein] and UDP-N-acetyl-alpha-D-glucosamine: step 6/6.</text>
</comment>
<evidence type="ECO:0000313" key="15">
    <source>
        <dbReference type="EMBL" id="MEJ8822901.1"/>
    </source>
</evidence>
<dbReference type="PANTHER" id="PTHR42724">
    <property type="entry name" value="TETRAACYLDISACCHARIDE 4'-KINASE"/>
    <property type="match status" value="1"/>
</dbReference>
<evidence type="ECO:0000256" key="10">
    <source>
        <dbReference type="ARBA" id="ARBA00022840"/>
    </source>
</evidence>
<reference evidence="15 16" key="1">
    <citation type="submission" date="2024-03" db="EMBL/GenBank/DDBJ databases">
        <title>Novel species of the genus Variovorax.</title>
        <authorList>
            <person name="Liu Q."/>
            <person name="Xin Y.-H."/>
        </authorList>
    </citation>
    <scope>NUCLEOTIDE SEQUENCE [LARGE SCALE GENOMIC DNA]</scope>
    <source>
        <strain evidence="15 16">KACC 18501</strain>
    </source>
</reference>
<evidence type="ECO:0000256" key="11">
    <source>
        <dbReference type="ARBA" id="ARBA00023098"/>
    </source>
</evidence>
<protein>
    <recommendedName>
        <fullName evidence="4 13">Tetraacyldisaccharide 4'-kinase</fullName>
        <ecNumber evidence="3 13">2.7.1.130</ecNumber>
    </recommendedName>
    <alternativeName>
        <fullName evidence="12 13">Lipid A 4'-kinase</fullName>
    </alternativeName>
</protein>
<evidence type="ECO:0000256" key="13">
    <source>
        <dbReference type="HAMAP-Rule" id="MF_00409"/>
    </source>
</evidence>
<dbReference type="InterPro" id="IPR003758">
    <property type="entry name" value="LpxK"/>
</dbReference>
<sequence length="327" mass="36056">MDLQRAWLARGPLAWLLWPVSLLFGAIATVRRWLYRIGVLGTERVGVPVLIVGNVIAGGSGKTPVVLALVRYLRARGVEVGVISRGYGRKTNDCREVLPGADPRDVGDEAALTHRLTGVPVFVAGKRIEAARALLQRYPRTGLIVSDDGLQHLALARDIEICVFDDRGTGNGWLLPAGPLREHWPRRCDLVLHTGARPAFAEGYRAQRTLADYALRNDGSRIPLAELARQRVIALAAIAKPEAFFEMLRTRGIQPERCEPLPDHYDFDGWNRPPGETHRLVCTEKDAVKLWRIAPDALAVPLVFTPEPAFFIALDAKLSSVDGHQVA</sequence>
<keyword evidence="10 13" id="KW-0067">ATP-binding</keyword>
<dbReference type="SUPFAM" id="SSF52540">
    <property type="entry name" value="P-loop containing nucleoside triphosphate hydrolases"/>
    <property type="match status" value="1"/>
</dbReference>
<keyword evidence="9 13" id="KW-0418">Kinase</keyword>
<evidence type="ECO:0000256" key="2">
    <source>
        <dbReference type="ARBA" id="ARBA00004870"/>
    </source>
</evidence>
<name>A0ABU8VYJ6_9BURK</name>
<organism evidence="15 16">
    <name type="scientific">Variovorax humicola</name>
    <dbReference type="NCBI Taxonomy" id="1769758"/>
    <lineage>
        <taxon>Bacteria</taxon>
        <taxon>Pseudomonadati</taxon>
        <taxon>Pseudomonadota</taxon>
        <taxon>Betaproteobacteria</taxon>
        <taxon>Burkholderiales</taxon>
        <taxon>Comamonadaceae</taxon>
        <taxon>Variovorax</taxon>
    </lineage>
</organism>
<evidence type="ECO:0000256" key="14">
    <source>
        <dbReference type="SAM" id="Phobius"/>
    </source>
</evidence>
<keyword evidence="11 13" id="KW-0443">Lipid metabolism</keyword>
<evidence type="ECO:0000256" key="6">
    <source>
        <dbReference type="ARBA" id="ARBA00022556"/>
    </source>
</evidence>
<gene>
    <name evidence="13 15" type="primary">lpxK</name>
    <name evidence="15" type="ORF">WKW80_12810</name>
</gene>
<evidence type="ECO:0000313" key="16">
    <source>
        <dbReference type="Proteomes" id="UP001363010"/>
    </source>
</evidence>
<evidence type="ECO:0000256" key="4">
    <source>
        <dbReference type="ARBA" id="ARBA00016436"/>
    </source>
</evidence>